<evidence type="ECO:0000313" key="1">
    <source>
        <dbReference type="EMBL" id="KYN30454.1"/>
    </source>
</evidence>
<dbReference type="Proteomes" id="UP000078541">
    <property type="component" value="Unassembled WGS sequence"/>
</dbReference>
<proteinExistence type="predicted"/>
<organism evidence="1 2">
    <name type="scientific">Trachymyrmex septentrionalis</name>
    <dbReference type="NCBI Taxonomy" id="34720"/>
    <lineage>
        <taxon>Eukaryota</taxon>
        <taxon>Metazoa</taxon>
        <taxon>Ecdysozoa</taxon>
        <taxon>Arthropoda</taxon>
        <taxon>Hexapoda</taxon>
        <taxon>Insecta</taxon>
        <taxon>Pterygota</taxon>
        <taxon>Neoptera</taxon>
        <taxon>Endopterygota</taxon>
        <taxon>Hymenoptera</taxon>
        <taxon>Apocrita</taxon>
        <taxon>Aculeata</taxon>
        <taxon>Formicoidea</taxon>
        <taxon>Formicidae</taxon>
        <taxon>Myrmicinae</taxon>
        <taxon>Trachymyrmex</taxon>
    </lineage>
</organism>
<sequence length="78" mass="8719">MEKGVTSLLAGGERKSGERLKLNAAETKNDRVMTAPGLTGQWLRVSLGTSTVEGPRERFFSIFAKRRRYGFVFPRTVT</sequence>
<protein>
    <submittedName>
        <fullName evidence="1">Uncharacterized protein</fullName>
    </submittedName>
</protein>
<reference evidence="1 2" key="1">
    <citation type="submission" date="2016-03" db="EMBL/GenBank/DDBJ databases">
        <title>Trachymyrmex septentrionalis WGS genome.</title>
        <authorList>
            <person name="Nygaard S."/>
            <person name="Hu H."/>
            <person name="Boomsma J."/>
            <person name="Zhang G."/>
        </authorList>
    </citation>
    <scope>NUCLEOTIDE SEQUENCE [LARGE SCALE GENOMIC DNA]</scope>
    <source>
        <strain evidence="1">Tsep2-gDNA-1</strain>
        <tissue evidence="1">Whole body</tissue>
    </source>
</reference>
<gene>
    <name evidence="1" type="ORF">ALC56_15150</name>
</gene>
<name>A0A195ERF1_9HYME</name>
<dbReference type="AlphaFoldDB" id="A0A195ERF1"/>
<evidence type="ECO:0000313" key="2">
    <source>
        <dbReference type="Proteomes" id="UP000078541"/>
    </source>
</evidence>
<dbReference type="EMBL" id="KQ982021">
    <property type="protein sequence ID" value="KYN30454.1"/>
    <property type="molecule type" value="Genomic_DNA"/>
</dbReference>
<keyword evidence="2" id="KW-1185">Reference proteome</keyword>
<accession>A0A195ERF1</accession>